<evidence type="ECO:0000259" key="4">
    <source>
        <dbReference type="Pfam" id="PF00884"/>
    </source>
</evidence>
<comment type="similarity">
    <text evidence="1">Belongs to the sulfatase family.</text>
</comment>
<dbReference type="AlphaFoldDB" id="A0A1X1VCP7"/>
<feature type="domain" description="Sulfatase N-terminal" evidence="4">
    <location>
        <begin position="5"/>
        <end position="389"/>
    </location>
</feature>
<dbReference type="InterPro" id="IPR017850">
    <property type="entry name" value="Alkaline_phosphatase_core_sf"/>
</dbReference>
<dbReference type="GO" id="GO:0004065">
    <property type="term" value="F:arylsulfatase activity"/>
    <property type="evidence" value="ECO:0007669"/>
    <property type="project" value="TreeGrafter"/>
</dbReference>
<evidence type="ECO:0000313" key="6">
    <source>
        <dbReference type="Proteomes" id="UP000193738"/>
    </source>
</evidence>
<evidence type="ECO:0000256" key="2">
    <source>
        <dbReference type="ARBA" id="ARBA00022801"/>
    </source>
</evidence>
<comment type="caution">
    <text evidence="5">The sequence shown here is derived from an EMBL/GenBank/DDBJ whole genome shotgun (WGS) entry which is preliminary data.</text>
</comment>
<organism evidence="5 6">
    <name type="scientific">Mycobacterium gastri</name>
    <dbReference type="NCBI Taxonomy" id="1777"/>
    <lineage>
        <taxon>Bacteria</taxon>
        <taxon>Bacillati</taxon>
        <taxon>Actinomycetota</taxon>
        <taxon>Actinomycetes</taxon>
        <taxon>Mycobacteriales</taxon>
        <taxon>Mycobacteriaceae</taxon>
        <taxon>Mycobacterium</taxon>
    </lineage>
</organism>
<dbReference type="PANTHER" id="PTHR42693:SF53">
    <property type="entry name" value="ENDO-4-O-SULFATASE"/>
    <property type="match status" value="1"/>
</dbReference>
<dbReference type="Gene3D" id="3.40.720.10">
    <property type="entry name" value="Alkaline Phosphatase, subunit A"/>
    <property type="match status" value="1"/>
</dbReference>
<evidence type="ECO:0000256" key="1">
    <source>
        <dbReference type="ARBA" id="ARBA00008779"/>
    </source>
</evidence>
<dbReference type="STRING" id="1777.AWC07_10195"/>
<evidence type="ECO:0000256" key="3">
    <source>
        <dbReference type="SAM" id="MobiDB-lite"/>
    </source>
</evidence>
<dbReference type="Proteomes" id="UP000193738">
    <property type="component" value="Unassembled WGS sequence"/>
</dbReference>
<dbReference type="InterPro" id="IPR050738">
    <property type="entry name" value="Sulfatase"/>
</dbReference>
<proteinExistence type="inferred from homology"/>
<dbReference type="RefSeq" id="WP_036416978.1">
    <property type="nucleotide sequence ID" value="NZ_LQOX01000115.1"/>
</dbReference>
<dbReference type="SUPFAM" id="SSF53649">
    <property type="entry name" value="Alkaline phosphatase-like"/>
    <property type="match status" value="1"/>
</dbReference>
<accession>A0A1X1VCP7</accession>
<keyword evidence="2 5" id="KW-0378">Hydrolase</keyword>
<dbReference type="InterPro" id="IPR000917">
    <property type="entry name" value="Sulfatase_N"/>
</dbReference>
<protein>
    <submittedName>
        <fullName evidence="5">Hydrolase</fullName>
    </submittedName>
</protein>
<reference evidence="5 6" key="1">
    <citation type="submission" date="2016-01" db="EMBL/GenBank/DDBJ databases">
        <title>The new phylogeny of the genus Mycobacterium.</title>
        <authorList>
            <person name="Tarcisio F."/>
            <person name="Conor M."/>
            <person name="Antonella G."/>
            <person name="Elisabetta G."/>
            <person name="Giulia F.S."/>
            <person name="Sara T."/>
            <person name="Anna F."/>
            <person name="Clotilde B."/>
            <person name="Roberto B."/>
            <person name="Veronica D.S."/>
            <person name="Fabio R."/>
            <person name="Monica P."/>
            <person name="Olivier J."/>
            <person name="Enrico T."/>
            <person name="Nicola S."/>
        </authorList>
    </citation>
    <scope>NUCLEOTIDE SEQUENCE [LARGE SCALE GENOMIC DNA]</scope>
    <source>
        <strain evidence="5 6">DSM 43505</strain>
    </source>
</reference>
<dbReference type="Pfam" id="PF00884">
    <property type="entry name" value="Sulfatase"/>
    <property type="match status" value="1"/>
</dbReference>
<evidence type="ECO:0000313" key="5">
    <source>
        <dbReference type="EMBL" id="ORV66824.1"/>
    </source>
</evidence>
<keyword evidence="6" id="KW-1185">Reference proteome</keyword>
<feature type="region of interest" description="Disordered" evidence="3">
    <location>
        <begin position="566"/>
        <end position="592"/>
    </location>
</feature>
<gene>
    <name evidence="5" type="ORF">AWC07_10195</name>
</gene>
<name>A0A1X1VCP7_MYCGS</name>
<sequence>MSDRPDIVIVMTDEERAVPPYESADVLAWRQRTLTGRRWFDEHGVSFTRHYTGSLACVPSRPTMFTGHYPDLHGVTQTDGIGKRFDDSRLRWLRTGEVPTLGNWFRAAGYDTHYDGKWHISHADLHDPATGGSLATNDDDGVVDPAAVQRYLDADPLGPYGFSGWVGPEPHGAGMSDCGLRRDPLIADRVVAWLNDRYARRRAGDAAALRPFLLVASFVNPHDIVLFPAWVRRNPLKPSPLDPPPVPPAPTADEDLRPKPAAQIAFREAYYSGYGPARVVKRNYGRNAQRYRDLYYRLHAEVDGPIDRVRRAVTEGGSDNAVLVRTADHGDLLGAHGGLHQKWFNLYDEATRVPFVIARLGANATTARTVSAPTSHVDLLPTLLGAAGVDVDVAAAQLAESFTEVHPLPGRNLMPVVDGGPADESRAVYVMTRDNVLEGDTGASAFARQLGRTVNPPAPLRIKVPAHVASNFEGLVVRVDDSDAVGGAGHLWKLVRTFDDPATWTEPGVRHLAGNGIGGEAYRTDPVDDQWELYDLTTDPIEADNRWTDPDLHRLRQHLRMQLKQQRAVSVPERNQPWPYAKRQPPADPSGGVVRRVLGRVACRRA</sequence>
<dbReference type="EMBL" id="LQOX01000115">
    <property type="protein sequence ID" value="ORV66824.1"/>
    <property type="molecule type" value="Genomic_DNA"/>
</dbReference>
<dbReference type="PANTHER" id="PTHR42693">
    <property type="entry name" value="ARYLSULFATASE FAMILY MEMBER"/>
    <property type="match status" value="1"/>
</dbReference>